<dbReference type="Proteomes" id="UP001433508">
    <property type="component" value="Unassembled WGS sequence"/>
</dbReference>
<evidence type="ECO:0000313" key="2">
    <source>
        <dbReference type="Proteomes" id="UP001433508"/>
    </source>
</evidence>
<name>A0ACC3SS54_LIPKO</name>
<organism evidence="1 2">
    <name type="scientific">Lipomyces kononenkoae</name>
    <name type="common">Yeast</name>
    <dbReference type="NCBI Taxonomy" id="34357"/>
    <lineage>
        <taxon>Eukaryota</taxon>
        <taxon>Fungi</taxon>
        <taxon>Dikarya</taxon>
        <taxon>Ascomycota</taxon>
        <taxon>Saccharomycotina</taxon>
        <taxon>Lipomycetes</taxon>
        <taxon>Lipomycetales</taxon>
        <taxon>Lipomycetaceae</taxon>
        <taxon>Lipomyces</taxon>
    </lineage>
</organism>
<dbReference type="EMBL" id="MU971545">
    <property type="protein sequence ID" value="KAK9233939.1"/>
    <property type="molecule type" value="Genomic_DNA"/>
</dbReference>
<sequence>MQQPSIFGMTDGESVDTERSINSHLTHAEHHASQAKLRQASAQIRLTGYTEDASAKAIEAEKDYFLAKPSSEREQYLELFESIQNITDVEAQWDALRRRFHGGDEINLADMREFVDK</sequence>
<reference evidence="2" key="1">
    <citation type="journal article" date="2024" name="Front. Bioeng. Biotechnol.">
        <title>Genome-scale model development and genomic sequencing of the oleaginous clade Lipomyces.</title>
        <authorList>
            <person name="Czajka J.J."/>
            <person name="Han Y."/>
            <person name="Kim J."/>
            <person name="Mondo S.J."/>
            <person name="Hofstad B.A."/>
            <person name="Robles A."/>
            <person name="Haridas S."/>
            <person name="Riley R."/>
            <person name="LaButti K."/>
            <person name="Pangilinan J."/>
            <person name="Andreopoulos W."/>
            <person name="Lipzen A."/>
            <person name="Yan J."/>
            <person name="Wang M."/>
            <person name="Ng V."/>
            <person name="Grigoriev I.V."/>
            <person name="Spatafora J.W."/>
            <person name="Magnuson J.K."/>
            <person name="Baker S.E."/>
            <person name="Pomraning K.R."/>
        </authorList>
    </citation>
    <scope>NUCLEOTIDE SEQUENCE [LARGE SCALE GENOMIC DNA]</scope>
    <source>
        <strain evidence="2">CBS 7786</strain>
    </source>
</reference>
<evidence type="ECO:0000313" key="1">
    <source>
        <dbReference type="EMBL" id="KAK9233939.1"/>
    </source>
</evidence>
<proteinExistence type="predicted"/>
<gene>
    <name evidence="1" type="ORF">V1525DRAFT_459829</name>
</gene>
<comment type="caution">
    <text evidence="1">The sequence shown here is derived from an EMBL/GenBank/DDBJ whole genome shotgun (WGS) entry which is preliminary data.</text>
</comment>
<protein>
    <submittedName>
        <fullName evidence="1">Uncharacterized protein</fullName>
    </submittedName>
</protein>
<keyword evidence="2" id="KW-1185">Reference proteome</keyword>
<accession>A0ACC3SS54</accession>